<comment type="caution">
    <text evidence="1">The sequence shown here is derived from an EMBL/GenBank/DDBJ whole genome shotgun (WGS) entry which is preliminary data.</text>
</comment>
<evidence type="ECO:0000313" key="1">
    <source>
        <dbReference type="EMBL" id="RWS02135.1"/>
    </source>
</evidence>
<dbReference type="VEuPathDB" id="VectorBase:LDEU014346"/>
<dbReference type="PANTHER" id="PTHR45786">
    <property type="entry name" value="DNA BINDING PROTEIN-LIKE"/>
    <property type="match status" value="1"/>
</dbReference>
<dbReference type="PANTHER" id="PTHR45786:SF74">
    <property type="entry name" value="ATP-DEPENDENT DNA HELICASE"/>
    <property type="match status" value="1"/>
</dbReference>
<keyword evidence="2" id="KW-1185">Reference proteome</keyword>
<dbReference type="STRING" id="299467.A0A443QGI9"/>
<dbReference type="AlphaFoldDB" id="A0A443QGI9"/>
<reference evidence="1 2" key="1">
    <citation type="journal article" date="2018" name="Gigascience">
        <title>Genomes of trombidid mites reveal novel predicted allergens and laterally-transferred genes associated with secondary metabolism.</title>
        <authorList>
            <person name="Dong X."/>
            <person name="Chaisiri K."/>
            <person name="Xia D."/>
            <person name="Armstrong S.D."/>
            <person name="Fang Y."/>
            <person name="Donnelly M.J."/>
            <person name="Kadowaki T."/>
            <person name="McGarry J.W."/>
            <person name="Darby A.C."/>
            <person name="Makepeace B.L."/>
        </authorList>
    </citation>
    <scope>NUCLEOTIDE SEQUENCE [LARGE SCALE GENOMIC DNA]</scope>
    <source>
        <strain evidence="1">UoL-UT</strain>
    </source>
</reference>
<name>A0A443QGI9_9ACAR</name>
<protein>
    <submittedName>
        <fullName evidence="1">Uncharacterized protein</fullName>
    </submittedName>
</protein>
<evidence type="ECO:0000313" key="2">
    <source>
        <dbReference type="Proteomes" id="UP000288716"/>
    </source>
</evidence>
<organism evidence="1 2">
    <name type="scientific">Leptotrombidium deliense</name>
    <dbReference type="NCBI Taxonomy" id="299467"/>
    <lineage>
        <taxon>Eukaryota</taxon>
        <taxon>Metazoa</taxon>
        <taxon>Ecdysozoa</taxon>
        <taxon>Arthropoda</taxon>
        <taxon>Chelicerata</taxon>
        <taxon>Arachnida</taxon>
        <taxon>Acari</taxon>
        <taxon>Acariformes</taxon>
        <taxon>Trombidiformes</taxon>
        <taxon>Prostigmata</taxon>
        <taxon>Anystina</taxon>
        <taxon>Parasitengona</taxon>
        <taxon>Trombiculoidea</taxon>
        <taxon>Trombiculidae</taxon>
        <taxon>Leptotrombidium</taxon>
    </lineage>
</organism>
<gene>
    <name evidence="1" type="ORF">B4U80_05777</name>
</gene>
<proteinExistence type="predicted"/>
<dbReference type="Proteomes" id="UP000288716">
    <property type="component" value="Unassembled WGS sequence"/>
</dbReference>
<dbReference type="OrthoDB" id="6509606at2759"/>
<dbReference type="EMBL" id="NCKV01056448">
    <property type="protein sequence ID" value="RWS02135.1"/>
    <property type="molecule type" value="Genomic_DNA"/>
</dbReference>
<accession>A0A443QGI9</accession>
<sequence>MDAVGRSKHSCCHGGKIQINCLHEYPKLLKTLLSGTDERSKHFREHIRMYNNAFAFASFNVSYADVTGRGPYCMKIAGDTTKKVTTSLMAKKNPRYGQIYIYDDNEATKFRVQSKSLR</sequence>